<name>A0ACC2U698_9FUNG</name>
<comment type="caution">
    <text evidence="1">The sequence shown here is derived from an EMBL/GenBank/DDBJ whole genome shotgun (WGS) entry which is preliminary data.</text>
</comment>
<keyword evidence="2" id="KW-1185">Reference proteome</keyword>
<evidence type="ECO:0000313" key="2">
    <source>
        <dbReference type="Proteomes" id="UP001165960"/>
    </source>
</evidence>
<evidence type="ECO:0000313" key="1">
    <source>
        <dbReference type="EMBL" id="KAJ9082355.1"/>
    </source>
</evidence>
<protein>
    <submittedName>
        <fullName evidence="1">Uncharacterized protein</fullName>
    </submittedName>
</protein>
<sequence>MKLTSVFAGAVSGIVVGYYAPWGQVQPRALPYNKITHLNYAFGSLHTHATPAKITFDDAVDGLKLREVTQRAHANQAKVLISLGGWTGSQTFSTVVRNATLRAEFIHNAMRFVGKEYGLDGIDIDWEYPGRQGIRCNVVDGNDSQNYLMLLKELRAALDVAFPTQHKLITGAVRTSPFDGADGRPMQDVSAFAKYFDFINIMSYDMFTSASPTTGPNAPFRQSTSHDAMSFTKAIDEWIDAGFPAQQLTSGVPFYGHSYIATTDMSKHPTNQYAPHTKVTPKGDRSDDLFTSPICNEGTSFSGIYKYKYLRQDILVANPLTPSNGYVRYWDNTTLTPWLFNRKTNKFIAYDDPTSLAIKVHFAKCRNLLGMMIWDLSSDFNTELLDIVNTSHHTCAPHHPSTHRTPRFVLKISASRKKL</sequence>
<dbReference type="EMBL" id="QTSX02001435">
    <property type="protein sequence ID" value="KAJ9082355.1"/>
    <property type="molecule type" value="Genomic_DNA"/>
</dbReference>
<organism evidence="1 2">
    <name type="scientific">Entomophthora muscae</name>
    <dbReference type="NCBI Taxonomy" id="34485"/>
    <lineage>
        <taxon>Eukaryota</taxon>
        <taxon>Fungi</taxon>
        <taxon>Fungi incertae sedis</taxon>
        <taxon>Zoopagomycota</taxon>
        <taxon>Entomophthoromycotina</taxon>
        <taxon>Entomophthoromycetes</taxon>
        <taxon>Entomophthorales</taxon>
        <taxon>Entomophthoraceae</taxon>
        <taxon>Entomophthora</taxon>
    </lineage>
</organism>
<dbReference type="Proteomes" id="UP001165960">
    <property type="component" value="Unassembled WGS sequence"/>
</dbReference>
<accession>A0ACC2U698</accession>
<proteinExistence type="predicted"/>
<gene>
    <name evidence="1" type="ORF">DSO57_1005497</name>
</gene>
<reference evidence="1" key="1">
    <citation type="submission" date="2022-04" db="EMBL/GenBank/DDBJ databases">
        <title>Genome of the entomopathogenic fungus Entomophthora muscae.</title>
        <authorList>
            <person name="Elya C."/>
            <person name="Lovett B.R."/>
            <person name="Lee E."/>
            <person name="Macias A.M."/>
            <person name="Hajek A.E."/>
            <person name="De Bivort B.L."/>
            <person name="Kasson M.T."/>
            <person name="De Fine Licht H.H."/>
            <person name="Stajich J.E."/>
        </authorList>
    </citation>
    <scope>NUCLEOTIDE SEQUENCE</scope>
    <source>
        <strain evidence="1">Berkeley</strain>
    </source>
</reference>